<dbReference type="EMBL" id="AEWJ01000041">
    <property type="protein sequence ID" value="EGD58429.1"/>
    <property type="molecule type" value="Genomic_DNA"/>
</dbReference>
<evidence type="ECO:0000313" key="3">
    <source>
        <dbReference type="Proteomes" id="UP000004728"/>
    </source>
</evidence>
<proteinExistence type="predicted"/>
<dbReference type="InParanoid" id="F1ZAG3"/>
<comment type="caution">
    <text evidence="2">The sequence shown here is derived from an EMBL/GenBank/DDBJ whole genome shotgun (WGS) entry which is preliminary data.</text>
</comment>
<evidence type="ECO:0000313" key="2">
    <source>
        <dbReference type="EMBL" id="EGD58429.1"/>
    </source>
</evidence>
<evidence type="ECO:0008006" key="4">
    <source>
        <dbReference type="Google" id="ProtNLM"/>
    </source>
</evidence>
<accession>F1ZAG3</accession>
<evidence type="ECO:0000256" key="1">
    <source>
        <dbReference type="SAM" id="SignalP"/>
    </source>
</evidence>
<keyword evidence="3" id="KW-1185">Reference proteome</keyword>
<dbReference type="OrthoDB" id="5948508at2"/>
<organism evidence="2 3">
    <name type="scientific">Novosphingobium nitrogenifigens DSM 19370</name>
    <dbReference type="NCBI Taxonomy" id="983920"/>
    <lineage>
        <taxon>Bacteria</taxon>
        <taxon>Pseudomonadati</taxon>
        <taxon>Pseudomonadota</taxon>
        <taxon>Alphaproteobacteria</taxon>
        <taxon>Sphingomonadales</taxon>
        <taxon>Sphingomonadaceae</taxon>
        <taxon>Novosphingobium</taxon>
    </lineage>
</organism>
<feature type="signal peptide" evidence="1">
    <location>
        <begin position="1"/>
        <end position="22"/>
    </location>
</feature>
<dbReference type="Proteomes" id="UP000004728">
    <property type="component" value="Unassembled WGS sequence"/>
</dbReference>
<protein>
    <recommendedName>
        <fullName evidence="4">Lipoprotein</fullName>
    </recommendedName>
</protein>
<feature type="chain" id="PRO_5003272546" description="Lipoprotein" evidence="1">
    <location>
        <begin position="23"/>
        <end position="256"/>
    </location>
</feature>
<name>F1ZAG3_9SPHN</name>
<dbReference type="HOGENOM" id="CLU_089994_0_0_5"/>
<dbReference type="eggNOG" id="ENOG5031WYM">
    <property type="taxonomic scope" value="Bacteria"/>
</dbReference>
<dbReference type="AlphaFoldDB" id="F1ZAG3"/>
<sequence length="256" mass="27856">MRSVLGGGIVALAGLCATPAHAADEEIQVYMNEFNDLHQLGLDVHVNYVPSGDRTPDYTGAEIGVHRLRVTPEFAYALDRHFELGAYLPLTTLDHTGTFRVEGAKLRLKWMGSHTSHGFFYGLNYELGRVDHKLDQNPWNNEIKLIGGWEGDKWIIAANTNIDFAVSGPAKGPADIELATKVGYKLTRATTIGFESYNGIGTVRNFGAVSASDQASYLVVDTRIGAWDLNAGVGKGYGTNKDDVIVKFVIGVPMGR</sequence>
<dbReference type="STRING" id="983920.Y88_0484"/>
<gene>
    <name evidence="2" type="ORF">Y88_0484</name>
</gene>
<reference evidence="2 3" key="1">
    <citation type="journal article" date="2012" name="J. Bacteriol.">
        <title>Draft Genome Sequence of Novosphingobium nitrogenifigens Y88T.</title>
        <authorList>
            <person name="Strabala T.J."/>
            <person name="Macdonald L."/>
            <person name="Liu V."/>
            <person name="Smit A.M."/>
        </authorList>
    </citation>
    <scope>NUCLEOTIDE SEQUENCE [LARGE SCALE GENOMIC DNA]</scope>
    <source>
        <strain evidence="2 3">DSM 19370</strain>
    </source>
</reference>
<keyword evidence="1" id="KW-0732">Signal</keyword>